<gene>
    <name evidence="2" type="ORF">IQ782_20665</name>
</gene>
<name>A0ABR9X751_9RHOB</name>
<accession>A0ABR9X751</accession>
<keyword evidence="3" id="KW-1185">Reference proteome</keyword>
<feature type="compositionally biased region" description="Basic and acidic residues" evidence="1">
    <location>
        <begin position="12"/>
        <end position="32"/>
    </location>
</feature>
<evidence type="ECO:0000256" key="1">
    <source>
        <dbReference type="SAM" id="MobiDB-lite"/>
    </source>
</evidence>
<dbReference type="EMBL" id="JADFFK010000017">
    <property type="protein sequence ID" value="MBE9639272.1"/>
    <property type="molecule type" value="Genomic_DNA"/>
</dbReference>
<proteinExistence type="predicted"/>
<comment type="caution">
    <text evidence="2">The sequence shown here is derived from an EMBL/GenBank/DDBJ whole genome shotgun (WGS) entry which is preliminary data.</text>
</comment>
<evidence type="ECO:0000313" key="3">
    <source>
        <dbReference type="Proteomes" id="UP000607796"/>
    </source>
</evidence>
<dbReference type="RefSeq" id="WP_194136555.1">
    <property type="nucleotide sequence ID" value="NZ_JADFFK010000017.1"/>
</dbReference>
<reference evidence="2 3" key="1">
    <citation type="journal article" date="2021" name="Int. J. Syst. Evol. Microbiol.">
        <title>Salipiger mangrovisoli sp. nov., isolated from mangrove soil and the proposal for the reclassification of Paraphaeobacter pallidus as Salipiger pallidus comb. nov.</title>
        <authorList>
            <person name="Du J."/>
            <person name="Liu Y."/>
            <person name="Pei T."/>
            <person name="Deng M.R."/>
            <person name="Zhu H."/>
        </authorList>
    </citation>
    <scope>NUCLEOTIDE SEQUENCE [LARGE SCALE GENOMIC DNA]</scope>
    <source>
        <strain evidence="2 3">6D45A</strain>
    </source>
</reference>
<feature type="region of interest" description="Disordered" evidence="1">
    <location>
        <begin position="1"/>
        <end position="53"/>
    </location>
</feature>
<protein>
    <submittedName>
        <fullName evidence="2">Uncharacterized protein</fullName>
    </submittedName>
</protein>
<evidence type="ECO:0000313" key="2">
    <source>
        <dbReference type="EMBL" id="MBE9639272.1"/>
    </source>
</evidence>
<sequence length="53" mass="5720">MRSLMRVGPVTERSHALTDDPEKTRAEERVPKDAAVPRIAPGARIAPEGGLRG</sequence>
<organism evidence="2 3">
    <name type="scientific">Salipiger mangrovisoli</name>
    <dbReference type="NCBI Taxonomy" id="2865933"/>
    <lineage>
        <taxon>Bacteria</taxon>
        <taxon>Pseudomonadati</taxon>
        <taxon>Pseudomonadota</taxon>
        <taxon>Alphaproteobacteria</taxon>
        <taxon>Rhodobacterales</taxon>
        <taxon>Roseobacteraceae</taxon>
        <taxon>Salipiger</taxon>
    </lineage>
</organism>
<dbReference type="Proteomes" id="UP000607796">
    <property type="component" value="Unassembled WGS sequence"/>
</dbReference>